<dbReference type="PANTHER" id="PTHR42743">
    <property type="entry name" value="AMINO-ACID AMINOTRANSFERASE"/>
    <property type="match status" value="1"/>
</dbReference>
<evidence type="ECO:0000256" key="10">
    <source>
        <dbReference type="NCBIfam" id="TIGR03461"/>
    </source>
</evidence>
<accession>A0A5C6QRL5</accession>
<evidence type="ECO:0000313" key="13">
    <source>
        <dbReference type="Proteomes" id="UP000321525"/>
    </source>
</evidence>
<dbReference type="Gene3D" id="3.30.470.10">
    <property type="match status" value="1"/>
</dbReference>
<dbReference type="RefSeq" id="WP_146797080.1">
    <property type="nucleotide sequence ID" value="NZ_VOLP01000003.1"/>
</dbReference>
<keyword evidence="4" id="KW-0663">Pyridoxal phosphate</keyword>
<dbReference type="EC" id="4.1.3.38" evidence="8 10"/>
<dbReference type="GO" id="GO:0005829">
    <property type="term" value="C:cytosol"/>
    <property type="evidence" value="ECO:0007669"/>
    <property type="project" value="TreeGrafter"/>
</dbReference>
<dbReference type="AlphaFoldDB" id="A0A5C6QRL5"/>
<dbReference type="InterPro" id="IPR043131">
    <property type="entry name" value="BCAT-like_N"/>
</dbReference>
<dbReference type="GO" id="GO:0030170">
    <property type="term" value="F:pyridoxal phosphate binding"/>
    <property type="evidence" value="ECO:0007669"/>
    <property type="project" value="InterPro"/>
</dbReference>
<evidence type="ECO:0000256" key="7">
    <source>
        <dbReference type="ARBA" id="ARBA00035633"/>
    </source>
</evidence>
<evidence type="ECO:0000256" key="9">
    <source>
        <dbReference type="ARBA" id="ARBA00049529"/>
    </source>
</evidence>
<keyword evidence="6 12" id="KW-0456">Lyase</keyword>
<evidence type="ECO:0000256" key="4">
    <source>
        <dbReference type="ARBA" id="ARBA00022898"/>
    </source>
</evidence>
<gene>
    <name evidence="12" type="primary">pabC</name>
    <name evidence="11" type="ORF">ESZ26_02200</name>
    <name evidence="12" type="ORF">ESZ27_01810</name>
</gene>
<dbReference type="GO" id="GO:0008696">
    <property type="term" value="F:4-amino-4-deoxychorismate lyase activity"/>
    <property type="evidence" value="ECO:0007669"/>
    <property type="project" value="UniProtKB-UniRule"/>
</dbReference>
<dbReference type="InterPro" id="IPR050571">
    <property type="entry name" value="Class-IV_PLP-Dep_Aminotrnsfr"/>
</dbReference>
<evidence type="ECO:0000256" key="3">
    <source>
        <dbReference type="ARBA" id="ARBA00011738"/>
    </source>
</evidence>
<dbReference type="InterPro" id="IPR043132">
    <property type="entry name" value="BCAT-like_C"/>
</dbReference>
<dbReference type="Proteomes" id="UP000321525">
    <property type="component" value="Unassembled WGS sequence"/>
</dbReference>
<comment type="caution">
    <text evidence="12">The sequence shown here is derived from an EMBL/GenBank/DDBJ whole genome shotgun (WGS) entry which is preliminary data.</text>
</comment>
<dbReference type="GO" id="GO:0008153">
    <property type="term" value="P:4-aminobenzoate biosynthetic process"/>
    <property type="evidence" value="ECO:0007669"/>
    <property type="project" value="UniProtKB-UniRule"/>
</dbReference>
<evidence type="ECO:0000313" key="11">
    <source>
        <dbReference type="EMBL" id="TWX62664.1"/>
    </source>
</evidence>
<proteinExistence type="inferred from homology"/>
<protein>
    <recommendedName>
        <fullName evidence="8 10">Aminodeoxychorismate lyase</fullName>
        <ecNumber evidence="8 10">4.1.3.38</ecNumber>
    </recommendedName>
</protein>
<comment type="cofactor">
    <cofactor evidence="1">
        <name>pyridoxal 5'-phosphate</name>
        <dbReference type="ChEBI" id="CHEBI:597326"/>
    </cofactor>
</comment>
<comment type="similarity">
    <text evidence="2">Belongs to the class-IV pyridoxal-phosphate-dependent aminotransferase family.</text>
</comment>
<dbReference type="EMBL" id="VOLQ01000002">
    <property type="protein sequence ID" value="TWX71574.1"/>
    <property type="molecule type" value="Genomic_DNA"/>
</dbReference>
<dbReference type="InterPro" id="IPR017824">
    <property type="entry name" value="Aminodeoxychorismate_lyase_IV"/>
</dbReference>
<evidence type="ECO:0000313" key="12">
    <source>
        <dbReference type="EMBL" id="TWX71574.1"/>
    </source>
</evidence>
<evidence type="ECO:0000313" key="14">
    <source>
        <dbReference type="Proteomes" id="UP000321917"/>
    </source>
</evidence>
<evidence type="ECO:0000256" key="5">
    <source>
        <dbReference type="ARBA" id="ARBA00022909"/>
    </source>
</evidence>
<keyword evidence="13" id="KW-1185">Reference proteome</keyword>
<dbReference type="OrthoDB" id="9805628at2"/>
<evidence type="ECO:0000256" key="6">
    <source>
        <dbReference type="ARBA" id="ARBA00023239"/>
    </source>
</evidence>
<dbReference type="Pfam" id="PF01063">
    <property type="entry name" value="Aminotran_4"/>
    <property type="match status" value="1"/>
</dbReference>
<dbReference type="NCBIfam" id="TIGR03461">
    <property type="entry name" value="pabC_Proteo"/>
    <property type="match status" value="1"/>
</dbReference>
<dbReference type="Proteomes" id="UP000321917">
    <property type="component" value="Unassembled WGS sequence"/>
</dbReference>
<dbReference type="NCBIfam" id="NF004761">
    <property type="entry name" value="PRK06092.1"/>
    <property type="match status" value="1"/>
</dbReference>
<organism evidence="12 14">
    <name type="scientific">Colwellia hornerae</name>
    <dbReference type="NCBI Taxonomy" id="89402"/>
    <lineage>
        <taxon>Bacteria</taxon>
        <taxon>Pseudomonadati</taxon>
        <taxon>Pseudomonadota</taxon>
        <taxon>Gammaproteobacteria</taxon>
        <taxon>Alteromonadales</taxon>
        <taxon>Colwelliaceae</taxon>
        <taxon>Colwellia</taxon>
    </lineage>
</organism>
<reference evidence="12 14" key="1">
    <citation type="submission" date="2019-07" db="EMBL/GenBank/DDBJ databases">
        <title>Genomes of sea-ice associated Colwellia species.</title>
        <authorList>
            <person name="Bowman J.P."/>
        </authorList>
    </citation>
    <scope>NUCLEOTIDE SEQUENCE [LARGE SCALE GENOMIC DNA]</scope>
    <source>
        <strain evidence="11 13">ACAM 607</strain>
        <strain evidence="12 14">IC036</strain>
    </source>
</reference>
<dbReference type="InterPro" id="IPR036038">
    <property type="entry name" value="Aminotransferase-like"/>
</dbReference>
<dbReference type="Gene3D" id="3.20.10.10">
    <property type="entry name" value="D-amino Acid Aminotransferase, subunit A, domain 2"/>
    <property type="match status" value="1"/>
</dbReference>
<comment type="pathway">
    <text evidence="7">Cofactor biosynthesis; tetrahydrofolate biosynthesis; 4-aminobenzoate from chorismate: step 2/2.</text>
</comment>
<keyword evidence="5" id="KW-0289">Folate biosynthesis</keyword>
<evidence type="ECO:0000256" key="1">
    <source>
        <dbReference type="ARBA" id="ARBA00001933"/>
    </source>
</evidence>
<dbReference type="PANTHER" id="PTHR42743:SF2">
    <property type="entry name" value="AMINODEOXYCHORISMATE LYASE"/>
    <property type="match status" value="1"/>
</dbReference>
<dbReference type="InterPro" id="IPR001544">
    <property type="entry name" value="Aminotrans_IV"/>
</dbReference>
<dbReference type="GO" id="GO:0046656">
    <property type="term" value="P:folic acid biosynthetic process"/>
    <property type="evidence" value="ECO:0007669"/>
    <property type="project" value="UniProtKB-KW"/>
</dbReference>
<sequence>MKPNMYYQSINGQAEQHLSINNRGLAYGDGVFTTAKVLDGKVEQLAAHIERLTTSCETLNIALPDMTTVTNELITVAKRYRLSVAKVIITAGDGGRGYSRQGCQTSNVIITFHPFPEHYAGLQQQGLHLGVSSLQLGISPLLSGIKHLNRLEQVLIRQEVDNRAEDDLLVLNYFDNIVEASAANVFWLKNKTWYTPELKESGVDGLMRNHILQTTGNYCKIEIVNVKLAALVNIEAMFICNSVMGIMPVRQFQHQKLALMPCRDMAKFIEDIS</sequence>
<evidence type="ECO:0000256" key="2">
    <source>
        <dbReference type="ARBA" id="ARBA00009320"/>
    </source>
</evidence>
<comment type="catalytic activity">
    <reaction evidence="9">
        <text>4-amino-4-deoxychorismate = 4-aminobenzoate + pyruvate + H(+)</text>
        <dbReference type="Rhea" id="RHEA:16201"/>
        <dbReference type="ChEBI" id="CHEBI:15361"/>
        <dbReference type="ChEBI" id="CHEBI:15378"/>
        <dbReference type="ChEBI" id="CHEBI:17836"/>
        <dbReference type="ChEBI" id="CHEBI:58406"/>
        <dbReference type="EC" id="4.1.3.38"/>
    </reaction>
</comment>
<name>A0A5C6QRL5_9GAMM</name>
<dbReference type="EMBL" id="VOLR01000002">
    <property type="protein sequence ID" value="TWX62664.1"/>
    <property type="molecule type" value="Genomic_DNA"/>
</dbReference>
<comment type="subunit">
    <text evidence="3">Homodimer.</text>
</comment>
<dbReference type="SUPFAM" id="SSF56752">
    <property type="entry name" value="D-aminoacid aminotransferase-like PLP-dependent enzymes"/>
    <property type="match status" value="1"/>
</dbReference>
<evidence type="ECO:0000256" key="8">
    <source>
        <dbReference type="ARBA" id="ARBA00035676"/>
    </source>
</evidence>